<gene>
    <name evidence="1" type="ORF">QFC20_001544</name>
</gene>
<sequence>MNNGQVPDLGNPSLGQTAQQQHYAGQNHTPNGATIPHQPPPSQPPSFPNSFNMNNMQIPPGMDHDTLRRQLAALRDSQLQRRVSGSNTPGSMASNPMNGMQMGMNMGMSPAGAGQGQGMQTQGGQGMQGGNFPQLTGQQQADKQRQLSIMMQQLQQQRLQQQAYARQQQAMAQAQAMQSQTLQGQGSQDRPQSRGQAPQSSPFNQAPNQTPQLHQQQQFQEQQIPYQLQQNSNQNQRPITPSTKPPIGIPEQSPLRHTPQSQPSIPSVRKPFPEQQQPVNPQAPPKDFTPSRNFSGSTGFPSAPPSASTSTFSRPHDAPPPAKRARYKVEYHPLVREVTTAGGWDLHTLNVAREKQSRYHKNLEVEDLGAIDIEGLCMSLRSGLNHEVSYALTALAMLSMPGKGNDKGGLGLAHCGELLSDLVDLVELNAFGERGWKGWSESVDRDISVEPKGEDQLPASESDSARHPQRQKATAWKLESPPTGYQPNLAHQSASALREAAEVEARSYTCLFDSGVSRKIGRSKKRVETVLVAINLLRNFSMMSDNFVPMTQYDDLMECLMRVCDVRLAKVPAQEAISDDDPAVFTLMDLLRIRHDALDTVLNLAHDLDLSRLSAYAQRAIFDLLNSYILDIPVTNASHRFTDVLFSNSARLVPSRTEWAIEALTRITTRDCNRRCLRQLPSDKIVSSFQTLLRYLPLSIKDSYSINATYATASEILLRVVFCLYSLAWLSPLPTRTQLRETTDAVPVLSLAARRLMTLKPHPTSTIILRRLMAVLGVLNGASDELVDDGPSITFGANANVRGLNGWNDTKHCVQPGLLAGHEDLLTDMVLLASAQGVQLDAMTLDELEKAIWVKNSP</sequence>
<accession>A0ACC2WUA7</accession>
<protein>
    <submittedName>
        <fullName evidence="1">Uncharacterized protein</fullName>
    </submittedName>
</protein>
<evidence type="ECO:0000313" key="2">
    <source>
        <dbReference type="Proteomes" id="UP001230649"/>
    </source>
</evidence>
<evidence type="ECO:0000313" key="1">
    <source>
        <dbReference type="EMBL" id="KAJ9114401.1"/>
    </source>
</evidence>
<comment type="caution">
    <text evidence="1">The sequence shown here is derived from an EMBL/GenBank/DDBJ whole genome shotgun (WGS) entry which is preliminary data.</text>
</comment>
<dbReference type="EMBL" id="JASBWS010000009">
    <property type="protein sequence ID" value="KAJ9114401.1"/>
    <property type="molecule type" value="Genomic_DNA"/>
</dbReference>
<dbReference type="Proteomes" id="UP001230649">
    <property type="component" value="Unassembled WGS sequence"/>
</dbReference>
<reference evidence="1" key="1">
    <citation type="submission" date="2023-04" db="EMBL/GenBank/DDBJ databases">
        <title>Draft Genome sequencing of Naganishia species isolated from polar environments using Oxford Nanopore Technology.</title>
        <authorList>
            <person name="Leo P."/>
            <person name="Venkateswaran K."/>
        </authorList>
    </citation>
    <scope>NUCLEOTIDE SEQUENCE</scope>
    <source>
        <strain evidence="1">MNA-CCFEE 5262</strain>
    </source>
</reference>
<proteinExistence type="predicted"/>
<organism evidence="1 2">
    <name type="scientific">Naganishia adeliensis</name>
    <dbReference type="NCBI Taxonomy" id="92952"/>
    <lineage>
        <taxon>Eukaryota</taxon>
        <taxon>Fungi</taxon>
        <taxon>Dikarya</taxon>
        <taxon>Basidiomycota</taxon>
        <taxon>Agaricomycotina</taxon>
        <taxon>Tremellomycetes</taxon>
        <taxon>Filobasidiales</taxon>
        <taxon>Filobasidiaceae</taxon>
        <taxon>Naganishia</taxon>
    </lineage>
</organism>
<keyword evidence="2" id="KW-1185">Reference proteome</keyword>
<name>A0ACC2WUA7_9TREE</name>